<keyword evidence="6" id="KW-0411">Iron-sulfur</keyword>
<dbReference type="PROSITE" id="PS51296">
    <property type="entry name" value="RIESKE"/>
    <property type="match status" value="1"/>
</dbReference>
<accession>A0A076F0N3</accession>
<dbReference type="PANTHER" id="PTHR10134">
    <property type="entry name" value="CYTOCHROME B-C1 COMPLEX SUBUNIT RIESKE, MITOCHONDRIAL"/>
    <property type="match status" value="1"/>
</dbReference>
<evidence type="ECO:0000313" key="13">
    <source>
        <dbReference type="Proteomes" id="UP000028488"/>
    </source>
</evidence>
<evidence type="ECO:0000259" key="11">
    <source>
        <dbReference type="PROSITE" id="PS51296"/>
    </source>
</evidence>
<dbReference type="InterPro" id="IPR017941">
    <property type="entry name" value="Rieske_2Fe-2S"/>
</dbReference>
<evidence type="ECO:0000256" key="8">
    <source>
        <dbReference type="ARBA" id="ARBA00029586"/>
    </source>
</evidence>
<dbReference type="PRINTS" id="PR00162">
    <property type="entry name" value="RIESKE"/>
</dbReference>
<dbReference type="GO" id="GO:0051537">
    <property type="term" value="F:2 iron, 2 sulfur cluster binding"/>
    <property type="evidence" value="ECO:0007669"/>
    <property type="project" value="UniProtKB-KW"/>
</dbReference>
<proteinExistence type="predicted"/>
<feature type="signal peptide" evidence="10">
    <location>
        <begin position="1"/>
        <end position="30"/>
    </location>
</feature>
<dbReference type="SUPFAM" id="SSF50022">
    <property type="entry name" value="ISP domain"/>
    <property type="match status" value="1"/>
</dbReference>
<keyword evidence="5" id="KW-0408">Iron</keyword>
<dbReference type="InterPro" id="IPR014349">
    <property type="entry name" value="Rieske_Fe-S_prot"/>
</dbReference>
<dbReference type="PROSITE" id="PS51318">
    <property type="entry name" value="TAT"/>
    <property type="match status" value="1"/>
</dbReference>
<name>A0A076F0N3_RHOOP</name>
<dbReference type="RefSeq" id="WP_128643918.1">
    <property type="nucleotide sequence ID" value="NZ_CP008950.1"/>
</dbReference>
<protein>
    <recommendedName>
        <fullName evidence="2">Cytochrome bc1 complex Rieske iron-sulfur subunit</fullName>
    </recommendedName>
    <alternativeName>
        <fullName evidence="8">Cytochrome bc1 reductase complex subunit QcrA</fullName>
    </alternativeName>
</protein>
<dbReference type="GO" id="GO:0016705">
    <property type="term" value="F:oxidoreductase activity, acting on paired donors, with incorporation or reduction of molecular oxygen"/>
    <property type="evidence" value="ECO:0007669"/>
    <property type="project" value="UniProtKB-ARBA"/>
</dbReference>
<evidence type="ECO:0000256" key="10">
    <source>
        <dbReference type="SAM" id="SignalP"/>
    </source>
</evidence>
<sequence>MSITSAQVPRRAFLATACATGCLAAAGCSAQGATTPRRDDDGPTEVPVAEIPVGEAIILSEAQVVVTQPEPGVFRAFSAVCTHQGCIVTDVSNGTVGCPCHGSRFSTVDGSVVRNPAQQPLAPRNVTRSGDTLIVG</sequence>
<dbReference type="AlphaFoldDB" id="A0A076F0N3"/>
<dbReference type="GO" id="GO:0046872">
    <property type="term" value="F:metal ion binding"/>
    <property type="evidence" value="ECO:0007669"/>
    <property type="project" value="UniProtKB-KW"/>
</dbReference>
<dbReference type="Gene3D" id="2.102.10.10">
    <property type="entry name" value="Rieske [2Fe-2S] iron-sulphur domain"/>
    <property type="match status" value="1"/>
</dbReference>
<evidence type="ECO:0000256" key="3">
    <source>
        <dbReference type="ARBA" id="ARBA00022714"/>
    </source>
</evidence>
<reference evidence="12 13" key="1">
    <citation type="submission" date="2014-07" db="EMBL/GenBank/DDBJ databases">
        <title>Genome Sequence of Rhodococcus opacus Strain R7, a Biodegrader of Mono- and Polycyclic Aromatic Hydrocarbons.</title>
        <authorList>
            <person name="Di Gennaro P."/>
            <person name="Zampolli J."/>
            <person name="Presti I."/>
            <person name="Cappelletti M."/>
            <person name="D'Ursi P."/>
            <person name="Orro A."/>
            <person name="Mezzelani A."/>
            <person name="Milanesi L."/>
        </authorList>
    </citation>
    <scope>NUCLEOTIDE SEQUENCE [LARGE SCALE GENOMIC DNA]</scope>
    <source>
        <strain evidence="12 13">R7</strain>
        <plasmid evidence="12">pPDG3</plasmid>
    </source>
</reference>
<gene>
    <name evidence="12" type="ORF">EP51_45080</name>
</gene>
<evidence type="ECO:0000256" key="6">
    <source>
        <dbReference type="ARBA" id="ARBA00023014"/>
    </source>
</evidence>
<geneLocation type="plasmid" evidence="12 13">
    <name>pPDG3</name>
</geneLocation>
<comment type="function">
    <text evidence="1">Iron-sulfur subunit of the cytochrome bc1 complex, an essential component of the respiratory electron transport chain required for ATP synthesis. The bc1 complex catalyzes the oxidation of menaquinol and the reduction of cytochrome c in the respiratory chain. The bc1 complex operates through a Q-cycle mechanism that couples electron transfer to generation of the proton gradient that drives ATP synthesis.</text>
</comment>
<feature type="chain" id="PRO_5039560500" description="Cytochrome bc1 complex Rieske iron-sulfur subunit" evidence="10">
    <location>
        <begin position="31"/>
        <end position="136"/>
    </location>
</feature>
<dbReference type="Pfam" id="PF00355">
    <property type="entry name" value="Rieske"/>
    <property type="match status" value="1"/>
</dbReference>
<evidence type="ECO:0000256" key="2">
    <source>
        <dbReference type="ARBA" id="ARBA00015816"/>
    </source>
</evidence>
<comment type="cofactor">
    <cofactor evidence="9">
        <name>[2Fe-2S] cluster</name>
        <dbReference type="ChEBI" id="CHEBI:190135"/>
    </cofactor>
</comment>
<keyword evidence="4" id="KW-0479">Metal-binding</keyword>
<dbReference type="GO" id="GO:0004497">
    <property type="term" value="F:monooxygenase activity"/>
    <property type="evidence" value="ECO:0007669"/>
    <property type="project" value="UniProtKB-ARBA"/>
</dbReference>
<keyword evidence="12" id="KW-0614">Plasmid</keyword>
<dbReference type="EMBL" id="CP008950">
    <property type="protein sequence ID" value="AII11218.1"/>
    <property type="molecule type" value="Genomic_DNA"/>
</dbReference>
<evidence type="ECO:0000256" key="5">
    <source>
        <dbReference type="ARBA" id="ARBA00023004"/>
    </source>
</evidence>
<keyword evidence="3" id="KW-0001">2Fe-2S</keyword>
<evidence type="ECO:0000313" key="12">
    <source>
        <dbReference type="EMBL" id="AII11218.1"/>
    </source>
</evidence>
<evidence type="ECO:0000256" key="1">
    <source>
        <dbReference type="ARBA" id="ARBA00002494"/>
    </source>
</evidence>
<dbReference type="InterPro" id="IPR006311">
    <property type="entry name" value="TAT_signal"/>
</dbReference>
<keyword evidence="10" id="KW-0732">Signal</keyword>
<evidence type="ECO:0000256" key="7">
    <source>
        <dbReference type="ARBA" id="ARBA00023157"/>
    </source>
</evidence>
<dbReference type="CDD" id="cd03467">
    <property type="entry name" value="Rieske"/>
    <property type="match status" value="1"/>
</dbReference>
<evidence type="ECO:0000256" key="4">
    <source>
        <dbReference type="ARBA" id="ARBA00022723"/>
    </source>
</evidence>
<feature type="domain" description="Rieske" evidence="11">
    <location>
        <begin position="43"/>
        <end position="135"/>
    </location>
</feature>
<organism evidence="12 13">
    <name type="scientific">Rhodococcus opacus</name>
    <name type="common">Nocardia opaca</name>
    <dbReference type="NCBI Taxonomy" id="37919"/>
    <lineage>
        <taxon>Bacteria</taxon>
        <taxon>Bacillati</taxon>
        <taxon>Actinomycetota</taxon>
        <taxon>Actinomycetes</taxon>
        <taxon>Mycobacteriales</taxon>
        <taxon>Nocardiaceae</taxon>
        <taxon>Rhodococcus</taxon>
    </lineage>
</organism>
<dbReference type="InterPro" id="IPR005805">
    <property type="entry name" value="Rieske_Fe-S_prot_C"/>
</dbReference>
<evidence type="ECO:0000256" key="9">
    <source>
        <dbReference type="ARBA" id="ARBA00034078"/>
    </source>
</evidence>
<dbReference type="GO" id="GO:0016020">
    <property type="term" value="C:membrane"/>
    <property type="evidence" value="ECO:0007669"/>
    <property type="project" value="InterPro"/>
</dbReference>
<dbReference type="Proteomes" id="UP000028488">
    <property type="component" value="Plasmid pPDG3"/>
</dbReference>
<keyword evidence="7" id="KW-1015">Disulfide bond</keyword>
<dbReference type="InterPro" id="IPR036922">
    <property type="entry name" value="Rieske_2Fe-2S_sf"/>
</dbReference>